<dbReference type="PRINTS" id="PR00741">
    <property type="entry name" value="GLHYDRLASE29"/>
</dbReference>
<dbReference type="EMBL" id="RCNR01000012">
    <property type="protein sequence ID" value="MUH35932.1"/>
    <property type="molecule type" value="Genomic_DNA"/>
</dbReference>
<dbReference type="Proteomes" id="UP000540519">
    <property type="component" value="Unassembled WGS sequence"/>
</dbReference>
<dbReference type="GO" id="GO:0016139">
    <property type="term" value="P:glycoside catabolic process"/>
    <property type="evidence" value="ECO:0007669"/>
    <property type="project" value="TreeGrafter"/>
</dbReference>
<keyword evidence="10" id="KW-1185">Reference proteome</keyword>
<dbReference type="GO" id="GO:0005764">
    <property type="term" value="C:lysosome"/>
    <property type="evidence" value="ECO:0007669"/>
    <property type="project" value="TreeGrafter"/>
</dbReference>
<dbReference type="InterPro" id="IPR057739">
    <property type="entry name" value="Glyco_hydro_29_N"/>
</dbReference>
<dbReference type="AlphaFoldDB" id="A0A7X2ZT56"/>
<dbReference type="Pfam" id="PF01120">
    <property type="entry name" value="Alpha_L_fucos"/>
    <property type="match status" value="1"/>
</dbReference>
<comment type="caution">
    <text evidence="9">The sequence shown here is derived from an EMBL/GenBank/DDBJ whole genome shotgun (WGS) entry which is preliminary data.</text>
</comment>
<evidence type="ECO:0000313" key="9">
    <source>
        <dbReference type="EMBL" id="MUH35932.1"/>
    </source>
</evidence>
<sequence>MNFKHLAALSVAIVCIASCGSSDKKNQKDTAQLSVSDTAKVFQPNWESIKKNYKDPKWFSDDKFGIFIHWGAYSVPAFGSEWYPRQMYMDTATFSATLKPGKKGPNATYTHHKETWGDQKEFGYKDFIPMFKAEKFDAKEWIDLFKKSGAKYVVPVADHHDGFAMYKSNTTRWNSFDMGPKRDVLGELFKEGREQGLKMGASSHFAFNWSFYNKKDKFDTVDPEYADLYSSKGKDLKQPVSEEFKERWWKRTIDLVDTYQPDILYFDFYVDIEDFADLRPKLAAYYYNKGREWGKEVLINDKNFGHEAFPEGTVIYDLERGKLPGIRKLPWQTDTSIGKNSWSHVTNWDSKTPNQLIDDLVDIVSKNGNLLLNVGPKADGTIPDDQKEILLQIGDWLAVNGDAIYDTRYWKTFGEGPTEVKKGHHSEGKNKEFTGQDIRFTQKGDKLYAIMLAWPKNGKINIESLGSANAYAEGLDIKAVKLLGSDAKIDFEQTKEALTIKDLGKKSGEYAHVLEISI</sequence>
<protein>
    <recommendedName>
        <fullName evidence="3">alpha-L-fucosidase</fullName>
        <ecNumber evidence="3">3.2.1.51</ecNumber>
    </recommendedName>
</protein>
<dbReference type="Pfam" id="PF16757">
    <property type="entry name" value="Fucosidase_C"/>
    <property type="match status" value="1"/>
</dbReference>
<comment type="function">
    <text evidence="1">Alpha-L-fucosidase is responsible for hydrolyzing the alpha-1,6-linked fucose joined to the reducing-end N-acetylglucosamine of the carbohydrate moieties of glycoproteins.</text>
</comment>
<dbReference type="Gene3D" id="2.60.40.1180">
    <property type="entry name" value="Golgi alpha-mannosidase II"/>
    <property type="match status" value="1"/>
</dbReference>
<keyword evidence="5" id="KW-0378">Hydrolase</keyword>
<dbReference type="OrthoDB" id="1095333at2"/>
<dbReference type="InterPro" id="IPR017853">
    <property type="entry name" value="GH"/>
</dbReference>
<evidence type="ECO:0000256" key="4">
    <source>
        <dbReference type="ARBA" id="ARBA00022729"/>
    </source>
</evidence>
<gene>
    <name evidence="9" type="ORF">D9O36_08775</name>
</gene>
<organism evidence="9 10">
    <name type="scientific">Zobellia amurskyensis</name>
    <dbReference type="NCBI Taxonomy" id="248905"/>
    <lineage>
        <taxon>Bacteria</taxon>
        <taxon>Pseudomonadati</taxon>
        <taxon>Bacteroidota</taxon>
        <taxon>Flavobacteriia</taxon>
        <taxon>Flavobacteriales</taxon>
        <taxon>Flavobacteriaceae</taxon>
        <taxon>Zobellia</taxon>
    </lineage>
</organism>
<feature type="domain" description="Glycoside hydrolase family 29 N-terminal" evidence="7">
    <location>
        <begin position="35"/>
        <end position="402"/>
    </location>
</feature>
<dbReference type="EC" id="3.2.1.51" evidence="3"/>
<keyword evidence="6" id="KW-0326">Glycosidase</keyword>
<accession>A0A7X2ZT56</accession>
<dbReference type="PIRSF" id="PIRSF001092">
    <property type="entry name" value="Alpha-L-fucosidase"/>
    <property type="match status" value="1"/>
</dbReference>
<evidence type="ECO:0000259" key="7">
    <source>
        <dbReference type="Pfam" id="PF01120"/>
    </source>
</evidence>
<evidence type="ECO:0000256" key="3">
    <source>
        <dbReference type="ARBA" id="ARBA00012662"/>
    </source>
</evidence>
<name>A0A7X2ZT56_9FLAO</name>
<dbReference type="SMART" id="SM00812">
    <property type="entry name" value="Alpha_L_fucos"/>
    <property type="match status" value="1"/>
</dbReference>
<evidence type="ECO:0000259" key="8">
    <source>
        <dbReference type="Pfam" id="PF16757"/>
    </source>
</evidence>
<dbReference type="InterPro" id="IPR031919">
    <property type="entry name" value="Fucosidase_C"/>
</dbReference>
<dbReference type="PANTHER" id="PTHR10030:SF37">
    <property type="entry name" value="ALPHA-L-FUCOSIDASE-RELATED"/>
    <property type="match status" value="1"/>
</dbReference>
<evidence type="ECO:0000256" key="2">
    <source>
        <dbReference type="ARBA" id="ARBA00007951"/>
    </source>
</evidence>
<dbReference type="InterPro" id="IPR016286">
    <property type="entry name" value="FUC_metazoa-typ"/>
</dbReference>
<dbReference type="Gene3D" id="3.20.20.80">
    <property type="entry name" value="Glycosidases"/>
    <property type="match status" value="1"/>
</dbReference>
<comment type="similarity">
    <text evidence="2">Belongs to the glycosyl hydrolase 29 family.</text>
</comment>
<evidence type="ECO:0000256" key="6">
    <source>
        <dbReference type="ARBA" id="ARBA00023295"/>
    </source>
</evidence>
<evidence type="ECO:0000256" key="1">
    <source>
        <dbReference type="ARBA" id="ARBA00004071"/>
    </source>
</evidence>
<feature type="domain" description="Alpha-L-fucosidase C-terminal" evidence="8">
    <location>
        <begin position="432"/>
        <end position="501"/>
    </location>
</feature>
<dbReference type="RefSeq" id="WP_155599619.1">
    <property type="nucleotide sequence ID" value="NZ_RCNR01000012.1"/>
</dbReference>
<reference evidence="9 10" key="1">
    <citation type="journal article" date="2019" name="Mar. Drugs">
        <title>Comparative Genomics and CAZyme Genome Repertoires of Marine Zobellia amurskyensis KMM 3526(T) and Zobellia laminariae KMM 3676(T).</title>
        <authorList>
            <person name="Chernysheva N."/>
            <person name="Bystritskaya E."/>
            <person name="Stenkova A."/>
            <person name="Golovkin I."/>
            <person name="Nedashkovskaya O."/>
            <person name="Isaeva M."/>
        </authorList>
    </citation>
    <scope>NUCLEOTIDE SEQUENCE [LARGE SCALE GENOMIC DNA]</scope>
    <source>
        <strain evidence="9 10">KMM 3526</strain>
    </source>
</reference>
<keyword evidence="4" id="KW-0732">Signal</keyword>
<evidence type="ECO:0000256" key="5">
    <source>
        <dbReference type="ARBA" id="ARBA00022801"/>
    </source>
</evidence>
<dbReference type="GO" id="GO:0004560">
    <property type="term" value="F:alpha-L-fucosidase activity"/>
    <property type="evidence" value="ECO:0007669"/>
    <property type="project" value="InterPro"/>
</dbReference>
<dbReference type="InterPro" id="IPR013780">
    <property type="entry name" value="Glyco_hydro_b"/>
</dbReference>
<dbReference type="InterPro" id="IPR000933">
    <property type="entry name" value="Glyco_hydro_29"/>
</dbReference>
<dbReference type="GO" id="GO:0006004">
    <property type="term" value="P:fucose metabolic process"/>
    <property type="evidence" value="ECO:0007669"/>
    <property type="project" value="InterPro"/>
</dbReference>
<dbReference type="PANTHER" id="PTHR10030">
    <property type="entry name" value="ALPHA-L-FUCOSIDASE"/>
    <property type="match status" value="1"/>
</dbReference>
<dbReference type="SUPFAM" id="SSF51445">
    <property type="entry name" value="(Trans)glycosidases"/>
    <property type="match status" value="1"/>
</dbReference>
<evidence type="ECO:0000313" key="10">
    <source>
        <dbReference type="Proteomes" id="UP000540519"/>
    </source>
</evidence>
<proteinExistence type="inferred from homology"/>